<evidence type="ECO:0000313" key="16">
    <source>
        <dbReference type="Proteomes" id="UP000177481"/>
    </source>
</evidence>
<dbReference type="InterPro" id="IPR015803">
    <property type="entry name" value="Cys-tRNA-ligase"/>
</dbReference>
<dbReference type="InterPro" id="IPR032678">
    <property type="entry name" value="tRNA-synt_1_cat_dom"/>
</dbReference>
<gene>
    <name evidence="13" type="primary">cysS</name>
    <name evidence="15" type="ORF">A3A71_02010</name>
</gene>
<comment type="caution">
    <text evidence="15">The sequence shown here is derived from an EMBL/GenBank/DDBJ whole genome shotgun (WGS) entry which is preliminary data.</text>
</comment>
<feature type="binding site" evidence="13">
    <location>
        <position position="246"/>
    </location>
    <ligand>
        <name>Zn(2+)</name>
        <dbReference type="ChEBI" id="CHEBI:29105"/>
    </ligand>
</feature>
<dbReference type="GO" id="GO:0005829">
    <property type="term" value="C:cytosol"/>
    <property type="evidence" value="ECO:0007669"/>
    <property type="project" value="TreeGrafter"/>
</dbReference>
<feature type="binding site" evidence="13">
    <location>
        <position position="28"/>
    </location>
    <ligand>
        <name>Zn(2+)</name>
        <dbReference type="ChEBI" id="CHEBI:29105"/>
    </ligand>
</feature>
<evidence type="ECO:0000256" key="11">
    <source>
        <dbReference type="ARBA" id="ARBA00023146"/>
    </source>
</evidence>
<comment type="subunit">
    <text evidence="3 13">Monomer.</text>
</comment>
<dbReference type="SUPFAM" id="SSF52374">
    <property type="entry name" value="Nucleotidylyl transferase"/>
    <property type="match status" value="1"/>
</dbReference>
<evidence type="ECO:0000313" key="15">
    <source>
        <dbReference type="EMBL" id="OGD64798.1"/>
    </source>
</evidence>
<dbReference type="HAMAP" id="MF_00041">
    <property type="entry name" value="Cys_tRNA_synth"/>
    <property type="match status" value="1"/>
</dbReference>
<dbReference type="Gene3D" id="3.40.50.620">
    <property type="entry name" value="HUPs"/>
    <property type="match status" value="1"/>
</dbReference>
<feature type="short sequence motif" description="'KMSKS' region" evidence="13">
    <location>
        <begin position="278"/>
        <end position="282"/>
    </location>
</feature>
<dbReference type="InterPro" id="IPR014729">
    <property type="entry name" value="Rossmann-like_a/b/a_fold"/>
</dbReference>
<feature type="binding site" evidence="13">
    <location>
        <position position="281"/>
    </location>
    <ligand>
        <name>ATP</name>
        <dbReference type="ChEBI" id="CHEBI:30616"/>
    </ligand>
</feature>
<dbReference type="PANTHER" id="PTHR10890:SF3">
    <property type="entry name" value="CYSTEINE--TRNA LIGASE, CYTOPLASMIC"/>
    <property type="match status" value="1"/>
</dbReference>
<evidence type="ECO:0000259" key="14">
    <source>
        <dbReference type="Pfam" id="PF01406"/>
    </source>
</evidence>
<evidence type="ECO:0000256" key="2">
    <source>
        <dbReference type="ARBA" id="ARBA00005594"/>
    </source>
</evidence>
<dbReference type="PRINTS" id="PR00983">
    <property type="entry name" value="TRNASYNTHCYS"/>
</dbReference>
<evidence type="ECO:0000256" key="10">
    <source>
        <dbReference type="ARBA" id="ARBA00022917"/>
    </source>
</evidence>
<organism evidence="15 16">
    <name type="scientific">Candidatus Berkelbacteria bacterium RIFCSPLOWO2_01_FULL_50_28</name>
    <dbReference type="NCBI Taxonomy" id="1797471"/>
    <lineage>
        <taxon>Bacteria</taxon>
        <taxon>Candidatus Berkelbacteria</taxon>
    </lineage>
</organism>
<comment type="subcellular location">
    <subcellularLocation>
        <location evidence="1 13">Cytoplasm</location>
    </subcellularLocation>
</comment>
<keyword evidence="6 13" id="KW-0479">Metal-binding</keyword>
<evidence type="ECO:0000256" key="8">
    <source>
        <dbReference type="ARBA" id="ARBA00022833"/>
    </source>
</evidence>
<keyword evidence="10 13" id="KW-0648">Protein biosynthesis</keyword>
<dbReference type="GO" id="GO:0004817">
    <property type="term" value="F:cysteine-tRNA ligase activity"/>
    <property type="evidence" value="ECO:0007669"/>
    <property type="project" value="UniProtKB-UniRule"/>
</dbReference>
<feature type="binding site" evidence="13">
    <location>
        <position position="250"/>
    </location>
    <ligand>
        <name>Zn(2+)</name>
        <dbReference type="ChEBI" id="CHEBI:29105"/>
    </ligand>
</feature>
<evidence type="ECO:0000256" key="1">
    <source>
        <dbReference type="ARBA" id="ARBA00004496"/>
    </source>
</evidence>
<feature type="domain" description="tRNA synthetases class I catalytic" evidence="14">
    <location>
        <begin position="15"/>
        <end position="323"/>
    </location>
</feature>
<dbReference type="SUPFAM" id="SSF47323">
    <property type="entry name" value="Anticodon-binding domain of a subclass of class I aminoacyl-tRNA synthetases"/>
    <property type="match status" value="1"/>
</dbReference>
<comment type="similarity">
    <text evidence="2 13">Belongs to the class-I aminoacyl-tRNA synthetase family.</text>
</comment>
<keyword evidence="9 13" id="KW-0067">ATP-binding</keyword>
<evidence type="ECO:0000256" key="6">
    <source>
        <dbReference type="ARBA" id="ARBA00022723"/>
    </source>
</evidence>
<keyword evidence="11 13" id="KW-0030">Aminoacyl-tRNA synthetase</keyword>
<dbReference type="GO" id="GO:0005524">
    <property type="term" value="F:ATP binding"/>
    <property type="evidence" value="ECO:0007669"/>
    <property type="project" value="UniProtKB-UniRule"/>
</dbReference>
<evidence type="ECO:0000256" key="13">
    <source>
        <dbReference type="HAMAP-Rule" id="MF_00041"/>
    </source>
</evidence>
<dbReference type="Pfam" id="PF01406">
    <property type="entry name" value="tRNA-synt_1e"/>
    <property type="match status" value="1"/>
</dbReference>
<feature type="short sequence motif" description="'HIGH' region" evidence="13">
    <location>
        <begin position="30"/>
        <end position="40"/>
    </location>
</feature>
<dbReference type="Proteomes" id="UP000177481">
    <property type="component" value="Unassembled WGS sequence"/>
</dbReference>
<evidence type="ECO:0000256" key="9">
    <source>
        <dbReference type="ARBA" id="ARBA00022840"/>
    </source>
</evidence>
<keyword evidence="7 13" id="KW-0547">Nucleotide-binding</keyword>
<feature type="binding site" evidence="13">
    <location>
        <position position="221"/>
    </location>
    <ligand>
        <name>Zn(2+)</name>
        <dbReference type="ChEBI" id="CHEBI:29105"/>
    </ligand>
</feature>
<dbReference type="STRING" id="1797471.A3A71_02010"/>
<accession>A0A1F5EBL2</accession>
<dbReference type="EMBL" id="MEZX01000002">
    <property type="protein sequence ID" value="OGD64798.1"/>
    <property type="molecule type" value="Genomic_DNA"/>
</dbReference>
<dbReference type="EC" id="6.1.1.16" evidence="13"/>
<keyword evidence="5 13" id="KW-0436">Ligase</keyword>
<keyword evidence="8 13" id="KW-0862">Zinc</keyword>
<comment type="cofactor">
    <cofactor evidence="13">
        <name>Zn(2+)</name>
        <dbReference type="ChEBI" id="CHEBI:29105"/>
    </cofactor>
    <text evidence="13">Binds 1 zinc ion per subunit.</text>
</comment>
<protein>
    <recommendedName>
        <fullName evidence="13">Cysteine--tRNA ligase</fullName>
        <ecNumber evidence="13">6.1.1.16</ecNumber>
    </recommendedName>
    <alternativeName>
        <fullName evidence="13">Cysteinyl-tRNA synthetase</fullName>
        <shortName evidence="13">CysRS</shortName>
    </alternativeName>
</protein>
<proteinExistence type="inferred from homology"/>
<dbReference type="GO" id="GO:0006423">
    <property type="term" value="P:cysteinyl-tRNA aminoacylation"/>
    <property type="evidence" value="ECO:0007669"/>
    <property type="project" value="UniProtKB-UniRule"/>
</dbReference>
<comment type="catalytic activity">
    <reaction evidence="12 13">
        <text>tRNA(Cys) + L-cysteine + ATP = L-cysteinyl-tRNA(Cys) + AMP + diphosphate</text>
        <dbReference type="Rhea" id="RHEA:17773"/>
        <dbReference type="Rhea" id="RHEA-COMP:9661"/>
        <dbReference type="Rhea" id="RHEA-COMP:9679"/>
        <dbReference type="ChEBI" id="CHEBI:30616"/>
        <dbReference type="ChEBI" id="CHEBI:33019"/>
        <dbReference type="ChEBI" id="CHEBI:35235"/>
        <dbReference type="ChEBI" id="CHEBI:78442"/>
        <dbReference type="ChEBI" id="CHEBI:78517"/>
        <dbReference type="ChEBI" id="CHEBI:456215"/>
        <dbReference type="EC" id="6.1.1.16"/>
    </reaction>
</comment>
<dbReference type="AlphaFoldDB" id="A0A1F5EBL2"/>
<sequence length="445" mass="50209">MLSLYSTLEGKKEEFKPITPKKVGMYVCGPTVYDYGHLGHARTYLAFDLLHRLLRYQGYEVNYVQNITDVGHLVNDSESGVDKIKQKAQETGESPGDIVRRYTEAHFKDLRDLNILQPTTSPKASENIKEIIDFVEVLLHKKFAYVTDLGNVYFSVARKSDYGKLSRRGVAEILTGTRVESAQDKRSSTDFALWKAAPHGNTEMTWESPWGRGFPGWHIECSAMSQKYLGDTFDIHGAAVEHVFPHHENEIAQSEAATDKPMANYWVHSGMLTINGSKMSKSTRNTVTVQDALKTYSSNEIRLAMYLTHYRKPFDFTKQAMQQGVALRGKLFSAYASDLPEKTAPEVLEEVIAALEDDLDSPRALQVWSEGALKFNRADSDQLFAIFGLSYIRIEEIPRAKQLAQEREQARSSKDFLTADNRKAEIAQMGFEVLDAEGGTVYLPH</sequence>
<dbReference type="GO" id="GO:0008270">
    <property type="term" value="F:zinc ion binding"/>
    <property type="evidence" value="ECO:0007669"/>
    <property type="project" value="UniProtKB-UniRule"/>
</dbReference>
<evidence type="ECO:0000256" key="12">
    <source>
        <dbReference type="ARBA" id="ARBA00047398"/>
    </source>
</evidence>
<dbReference type="InterPro" id="IPR009080">
    <property type="entry name" value="tRNAsynth_Ia_anticodon-bd"/>
</dbReference>
<dbReference type="CDD" id="cd00672">
    <property type="entry name" value="CysRS_core"/>
    <property type="match status" value="1"/>
</dbReference>
<evidence type="ECO:0000256" key="4">
    <source>
        <dbReference type="ARBA" id="ARBA00022490"/>
    </source>
</evidence>
<evidence type="ECO:0000256" key="5">
    <source>
        <dbReference type="ARBA" id="ARBA00022598"/>
    </source>
</evidence>
<keyword evidence="4 13" id="KW-0963">Cytoplasm</keyword>
<dbReference type="InterPro" id="IPR024909">
    <property type="entry name" value="Cys-tRNA/MSH_ligase"/>
</dbReference>
<dbReference type="NCBIfam" id="TIGR00435">
    <property type="entry name" value="cysS"/>
    <property type="match status" value="1"/>
</dbReference>
<reference evidence="15 16" key="1">
    <citation type="journal article" date="2016" name="Nat. Commun.">
        <title>Thousands of microbial genomes shed light on interconnected biogeochemical processes in an aquifer system.</title>
        <authorList>
            <person name="Anantharaman K."/>
            <person name="Brown C.T."/>
            <person name="Hug L.A."/>
            <person name="Sharon I."/>
            <person name="Castelle C.J."/>
            <person name="Probst A.J."/>
            <person name="Thomas B.C."/>
            <person name="Singh A."/>
            <person name="Wilkins M.J."/>
            <person name="Karaoz U."/>
            <person name="Brodie E.L."/>
            <person name="Williams K.H."/>
            <person name="Hubbard S.S."/>
            <person name="Banfield J.F."/>
        </authorList>
    </citation>
    <scope>NUCLEOTIDE SEQUENCE [LARGE SCALE GENOMIC DNA]</scope>
</reference>
<name>A0A1F5EBL2_9BACT</name>
<dbReference type="PANTHER" id="PTHR10890">
    <property type="entry name" value="CYSTEINYL-TRNA SYNTHETASE"/>
    <property type="match status" value="1"/>
</dbReference>
<dbReference type="FunFam" id="3.40.50.620:FF:000130">
    <property type="entry name" value="Cysteine--tRNA ligase"/>
    <property type="match status" value="1"/>
</dbReference>
<evidence type="ECO:0000256" key="7">
    <source>
        <dbReference type="ARBA" id="ARBA00022741"/>
    </source>
</evidence>
<dbReference type="Gene3D" id="1.20.120.1910">
    <property type="entry name" value="Cysteine-tRNA ligase, C-terminal anti-codon recognition domain"/>
    <property type="match status" value="1"/>
</dbReference>
<evidence type="ECO:0000256" key="3">
    <source>
        <dbReference type="ARBA" id="ARBA00011245"/>
    </source>
</evidence>